<dbReference type="Gene3D" id="3.90.550.10">
    <property type="entry name" value="Spore Coat Polysaccharide Biosynthesis Protein SpsA, Chain A"/>
    <property type="match status" value="1"/>
</dbReference>
<reference evidence="3" key="3">
    <citation type="journal article" date="2021" name="Front. Microbiol.">
        <title>Cellular and Genomic Properties of Haloferax gibbonsii LR2-5, the Host of Euryarchaeal Virus HFTV1.</title>
        <authorList>
            <person name="Tittes C."/>
            <person name="Schwarzer S."/>
            <person name="Pfeiffer F."/>
            <person name="Dyall-Smith M."/>
            <person name="Rodriguez-Franco M."/>
            <person name="Oksanen H.M."/>
            <person name="Quax T.E.F."/>
        </authorList>
    </citation>
    <scope>NUCLEOTIDE SEQUENCE</scope>
    <source>
        <strain evidence="3">LR2-5</strain>
    </source>
</reference>
<proteinExistence type="predicted"/>
<dbReference type="RefSeq" id="WP_049904949.1">
    <property type="nucleotide sequence ID" value="NZ_CP011947.1"/>
</dbReference>
<dbReference type="PANTHER" id="PTHR10859:SF91">
    <property type="entry name" value="DOLICHYL-PHOSPHATE BETA-GLUCOSYLTRANSFERASE"/>
    <property type="match status" value="1"/>
</dbReference>
<sequence length="261" mass="28486">MSQSVGVVVPAYRPDPERLVPYVHALVEELDPEVVRVELDAPRPETLDALDALPAVAHVNPVDARRGKGAAITAGFESLRTDILSFADADGSTPAASMANVVAAVREGSDLAVGSRRHPNATVASHQTVARRYLGDGFAWLARHLTEVPLYDYQCGAKAITAAAWADVRTHLYEPGFAWDIELIAVSGAFGHRVAEVPVVWEDQPNSTVSPVDTTLKMARGLLRSRHRARTIREDRLHELIDARNDERTLVEQFSAEVTDD</sequence>
<evidence type="ECO:0000259" key="1">
    <source>
        <dbReference type="Pfam" id="PF00535"/>
    </source>
</evidence>
<dbReference type="Proteomes" id="UP000663064">
    <property type="component" value="Chromosome"/>
</dbReference>
<dbReference type="GeneID" id="59458375"/>
<gene>
    <name evidence="2" type="ORF">ABY42_03345</name>
    <name evidence="3" type="ORF">HfgLR_03560</name>
</gene>
<keyword evidence="3" id="KW-0328">Glycosyltransferase</keyword>
<name>A0A0K1IR93_HALGI</name>
<keyword evidence="2" id="KW-0808">Transferase</keyword>
<dbReference type="EMBL" id="CP063205">
    <property type="protein sequence ID" value="QOS10857.1"/>
    <property type="molecule type" value="Genomic_DNA"/>
</dbReference>
<dbReference type="EC" id="2.4.-.-" evidence="3"/>
<dbReference type="AlphaFoldDB" id="A0A0K1IR93"/>
<dbReference type="PANTHER" id="PTHR10859">
    <property type="entry name" value="GLYCOSYL TRANSFERASE"/>
    <property type="match status" value="1"/>
</dbReference>
<dbReference type="GO" id="GO:0006487">
    <property type="term" value="P:protein N-linked glycosylation"/>
    <property type="evidence" value="ECO:0007669"/>
    <property type="project" value="TreeGrafter"/>
</dbReference>
<dbReference type="Pfam" id="PF00535">
    <property type="entry name" value="Glycos_transf_2"/>
    <property type="match status" value="1"/>
</dbReference>
<dbReference type="GO" id="GO:0016757">
    <property type="term" value="F:glycosyltransferase activity"/>
    <property type="evidence" value="ECO:0007669"/>
    <property type="project" value="UniProtKB-KW"/>
</dbReference>
<evidence type="ECO:0000313" key="2">
    <source>
        <dbReference type="EMBL" id="AKU06823.1"/>
    </source>
</evidence>
<dbReference type="PATRIC" id="fig|35746.4.peg.709"/>
<dbReference type="EMBL" id="CP011947">
    <property type="protein sequence ID" value="AKU06823.1"/>
    <property type="molecule type" value="Genomic_DNA"/>
</dbReference>
<dbReference type="Proteomes" id="UP000066124">
    <property type="component" value="Chromosome"/>
</dbReference>
<dbReference type="InterPro" id="IPR001173">
    <property type="entry name" value="Glyco_trans_2-like"/>
</dbReference>
<accession>A0A0K1IR93</accession>
<protein>
    <submittedName>
        <fullName evidence="2">Dolichol-P-glucose transferase</fullName>
    </submittedName>
    <submittedName>
        <fullName evidence="3">Glycosyltransferase, type 2</fullName>
        <ecNumber evidence="3">2.4.-.-</ecNumber>
    </submittedName>
</protein>
<organism evidence="2 4">
    <name type="scientific">Haloferax gibbonsii</name>
    <dbReference type="NCBI Taxonomy" id="35746"/>
    <lineage>
        <taxon>Archaea</taxon>
        <taxon>Methanobacteriati</taxon>
        <taxon>Methanobacteriota</taxon>
        <taxon>Stenosarchaea group</taxon>
        <taxon>Halobacteria</taxon>
        <taxon>Halobacteriales</taxon>
        <taxon>Haloferacaceae</taxon>
        <taxon>Haloferax</taxon>
    </lineage>
</organism>
<evidence type="ECO:0000313" key="3">
    <source>
        <dbReference type="EMBL" id="QOS10857.1"/>
    </source>
</evidence>
<dbReference type="InterPro" id="IPR029044">
    <property type="entry name" value="Nucleotide-diphossugar_trans"/>
</dbReference>
<dbReference type="KEGG" id="hgi:ABY42_03345"/>
<dbReference type="SUPFAM" id="SSF53448">
    <property type="entry name" value="Nucleotide-diphospho-sugar transferases"/>
    <property type="match status" value="1"/>
</dbReference>
<evidence type="ECO:0000313" key="4">
    <source>
        <dbReference type="Proteomes" id="UP000066124"/>
    </source>
</evidence>
<feature type="domain" description="Glycosyltransferase 2-like" evidence="1">
    <location>
        <begin position="7"/>
        <end position="122"/>
    </location>
</feature>
<reference evidence="4" key="1">
    <citation type="journal article" date="2015" name="J. Biotechnol.">
        <title>Complete genome sequence of Haloferax gibbonsii strain ARA6, a potential producer of polyhydroxyalkanoates and halocins isolated from Araruama, Rio de Janeiro, Brasil.</title>
        <authorList>
            <person name="Pinto L.H."/>
            <person name="D'Alincourt Carvalho-Assef A.P."/>
            <person name="Vieira R.P."/>
            <person name="Clementino M.M."/>
            <person name="Albano R.M."/>
        </authorList>
    </citation>
    <scope>NUCLEOTIDE SEQUENCE [LARGE SCALE GENOMIC DNA]</scope>
    <source>
        <strain evidence="4">ARA6</strain>
    </source>
</reference>
<reference evidence="2" key="2">
    <citation type="submission" date="2015-06" db="EMBL/GenBank/DDBJ databases">
        <authorList>
            <person name="Hoefler B.C."/>
            <person name="Straight P.D."/>
        </authorList>
    </citation>
    <scope>NUCLEOTIDE SEQUENCE [LARGE SCALE GENOMIC DNA]</scope>
    <source>
        <strain evidence="2">ARA6</strain>
    </source>
</reference>